<evidence type="ECO:0000313" key="3">
    <source>
        <dbReference type="Proteomes" id="UP000779900"/>
    </source>
</evidence>
<reference evidence="2" key="1">
    <citation type="submission" date="2019-03" db="EMBL/GenBank/DDBJ databases">
        <title>Lake Tanganyika Metagenome-Assembled Genomes (MAGs).</title>
        <authorList>
            <person name="Tran P."/>
        </authorList>
    </citation>
    <scope>NUCLEOTIDE SEQUENCE</scope>
    <source>
        <strain evidence="2">K_DeepCast_150m_m2_040</strain>
    </source>
</reference>
<accession>A0A937XEP3</accession>
<dbReference type="Proteomes" id="UP000779900">
    <property type="component" value="Unassembled WGS sequence"/>
</dbReference>
<feature type="signal peptide" evidence="1">
    <location>
        <begin position="1"/>
        <end position="25"/>
    </location>
</feature>
<evidence type="ECO:0008006" key="4">
    <source>
        <dbReference type="Google" id="ProtNLM"/>
    </source>
</evidence>
<dbReference type="AlphaFoldDB" id="A0A937XEP3"/>
<sequence>MRKFKRLFPVFLVTILLAGWTMAQAAGAAGVVQCQGAGISKTQPIPGYSHAPGPLRLDFGTVVRDTADEHSIEPGKWEAPRYGSLWNSVFTWSWFSLLISR</sequence>
<dbReference type="EMBL" id="VGIR01000009">
    <property type="protein sequence ID" value="MBM3330706.1"/>
    <property type="molecule type" value="Genomic_DNA"/>
</dbReference>
<organism evidence="2 3">
    <name type="scientific">candidate division WOR-3 bacterium</name>
    <dbReference type="NCBI Taxonomy" id="2052148"/>
    <lineage>
        <taxon>Bacteria</taxon>
        <taxon>Bacteria division WOR-3</taxon>
    </lineage>
</organism>
<proteinExistence type="predicted"/>
<comment type="caution">
    <text evidence="2">The sequence shown here is derived from an EMBL/GenBank/DDBJ whole genome shotgun (WGS) entry which is preliminary data.</text>
</comment>
<gene>
    <name evidence="2" type="ORF">FJY68_02500</name>
</gene>
<protein>
    <recommendedName>
        <fullName evidence="4">Secreted protein</fullName>
    </recommendedName>
</protein>
<feature type="chain" id="PRO_5037344364" description="Secreted protein" evidence="1">
    <location>
        <begin position="26"/>
        <end position="101"/>
    </location>
</feature>
<keyword evidence="1" id="KW-0732">Signal</keyword>
<name>A0A937XEP3_UNCW3</name>
<evidence type="ECO:0000313" key="2">
    <source>
        <dbReference type="EMBL" id="MBM3330706.1"/>
    </source>
</evidence>
<evidence type="ECO:0000256" key="1">
    <source>
        <dbReference type="SAM" id="SignalP"/>
    </source>
</evidence>